<dbReference type="AlphaFoldDB" id="A0A937X7G0"/>
<evidence type="ECO:0000313" key="2">
    <source>
        <dbReference type="EMBL" id="MBM3276142.1"/>
    </source>
</evidence>
<reference evidence="2 3" key="1">
    <citation type="submission" date="2019-03" db="EMBL/GenBank/DDBJ databases">
        <title>Lake Tanganyika Metagenome-Assembled Genomes (MAGs).</title>
        <authorList>
            <person name="Tran P."/>
        </authorList>
    </citation>
    <scope>NUCLEOTIDE SEQUENCE [LARGE SCALE GENOMIC DNA]</scope>
    <source>
        <strain evidence="2">K_DeepCast_65m_m2_236</strain>
    </source>
</reference>
<sequence>MPNPDTNSRSVMRVAAPTAIAFLAIGFMVGCPGSPPAPVVTPAPDTGGGPTPTPPPATGTAKPTIKPTLQPTPPTVLNTPKPVIATPKATATPPPTDLFKTPTPGPTIKPTPALEPLGILLDQGATSSSPFALNQFRIRYGNDNRLTPDLPSTRNYSAMLLLGLGKTVAAANGFQEGIYATASANVNWTISDATILHTNAATGTLDPKDLVWFKVGGAKAKAFTGKSVTIEVATISPGILLTLTASVSIATDSTFVDNGAKAGSVEILASSEGKVEFVISSLGRRFDHSARLVP</sequence>
<comment type="caution">
    <text evidence="2">The sequence shown here is derived from an EMBL/GenBank/DDBJ whole genome shotgun (WGS) entry which is preliminary data.</text>
</comment>
<dbReference type="EMBL" id="VGJX01000880">
    <property type="protein sequence ID" value="MBM3276142.1"/>
    <property type="molecule type" value="Genomic_DNA"/>
</dbReference>
<feature type="compositionally biased region" description="Low complexity" evidence="1">
    <location>
        <begin position="58"/>
        <end position="68"/>
    </location>
</feature>
<gene>
    <name evidence="2" type="ORF">FJZ00_13395</name>
</gene>
<feature type="region of interest" description="Disordered" evidence="1">
    <location>
        <begin position="38"/>
        <end position="103"/>
    </location>
</feature>
<dbReference type="Proteomes" id="UP000703893">
    <property type="component" value="Unassembled WGS sequence"/>
</dbReference>
<dbReference type="PRINTS" id="PR01217">
    <property type="entry name" value="PRICHEXTENSN"/>
</dbReference>
<evidence type="ECO:0000256" key="1">
    <source>
        <dbReference type="SAM" id="MobiDB-lite"/>
    </source>
</evidence>
<name>A0A937X7G0_9BACT</name>
<evidence type="ECO:0000313" key="3">
    <source>
        <dbReference type="Proteomes" id="UP000703893"/>
    </source>
</evidence>
<proteinExistence type="predicted"/>
<organism evidence="2 3">
    <name type="scientific">Candidatus Tanganyikabacteria bacterium</name>
    <dbReference type="NCBI Taxonomy" id="2961651"/>
    <lineage>
        <taxon>Bacteria</taxon>
        <taxon>Bacillati</taxon>
        <taxon>Candidatus Sericytochromatia</taxon>
        <taxon>Candidatus Tanganyikabacteria</taxon>
    </lineage>
</organism>
<accession>A0A937X7G0</accession>
<protein>
    <submittedName>
        <fullName evidence="2">Uncharacterized protein</fullName>
    </submittedName>
</protein>
<feature type="compositionally biased region" description="Low complexity" evidence="1">
    <location>
        <begin position="79"/>
        <end position="91"/>
    </location>
</feature>